<reference evidence="2 3" key="1">
    <citation type="submission" date="2017-09" db="EMBL/GenBank/DDBJ databases">
        <title>Genome sequences of Natrinema ejinorence JCM 13890T.</title>
        <authorList>
            <person name="Roh S.W."/>
            <person name="Kim Y.B."/>
            <person name="Kim J.Y."/>
        </authorList>
    </citation>
    <scope>NUCLEOTIDE SEQUENCE [LARGE SCALE GENOMIC DNA]</scope>
    <source>
        <strain evidence="2 3">JCM 13890</strain>
    </source>
</reference>
<dbReference type="AlphaFoldDB" id="A0A2A5QRI5"/>
<gene>
    <name evidence="2" type="ORF">CP557_02100</name>
</gene>
<feature type="transmembrane region" description="Helical" evidence="1">
    <location>
        <begin position="58"/>
        <end position="76"/>
    </location>
</feature>
<comment type="caution">
    <text evidence="2">The sequence shown here is derived from an EMBL/GenBank/DDBJ whole genome shotgun (WGS) entry which is preliminary data.</text>
</comment>
<evidence type="ECO:0000313" key="2">
    <source>
        <dbReference type="EMBL" id="PCR89432.1"/>
    </source>
</evidence>
<protein>
    <submittedName>
        <fullName evidence="2">Uncharacterized protein</fullName>
    </submittedName>
</protein>
<keyword evidence="1" id="KW-1133">Transmembrane helix</keyword>
<evidence type="ECO:0000313" key="3">
    <source>
        <dbReference type="Proteomes" id="UP000219689"/>
    </source>
</evidence>
<accession>A0A2A5QRI5</accession>
<dbReference type="OrthoDB" id="381313at2157"/>
<dbReference type="Proteomes" id="UP000219689">
    <property type="component" value="Unassembled WGS sequence"/>
</dbReference>
<keyword evidence="3" id="KW-1185">Reference proteome</keyword>
<dbReference type="EMBL" id="NXNI01000001">
    <property type="protein sequence ID" value="PCR89432.1"/>
    <property type="molecule type" value="Genomic_DNA"/>
</dbReference>
<sequence length="105" mass="11343">MTDGNISDSGELDCLYREDCTWMDTILDPYTSLLGEPVVGMVAAGVLVVSFYLYNDDLAMPTVISLLLGSVLMTMVPGDLQQAGIGFMIIGGVAGAMEVWRRYVL</sequence>
<organism evidence="2 3">
    <name type="scientific">Natrinema ejinorense</name>
    <dbReference type="NCBI Taxonomy" id="373386"/>
    <lineage>
        <taxon>Archaea</taxon>
        <taxon>Methanobacteriati</taxon>
        <taxon>Methanobacteriota</taxon>
        <taxon>Stenosarchaea group</taxon>
        <taxon>Halobacteria</taxon>
        <taxon>Halobacteriales</taxon>
        <taxon>Natrialbaceae</taxon>
        <taxon>Natrinema</taxon>
    </lineage>
</organism>
<dbReference type="RefSeq" id="WP_097378378.1">
    <property type="nucleotide sequence ID" value="NZ_NXNI01000001.1"/>
</dbReference>
<proteinExistence type="predicted"/>
<keyword evidence="1" id="KW-0812">Transmembrane</keyword>
<feature type="transmembrane region" description="Helical" evidence="1">
    <location>
        <begin position="82"/>
        <end position="100"/>
    </location>
</feature>
<keyword evidence="1" id="KW-0472">Membrane</keyword>
<evidence type="ECO:0000256" key="1">
    <source>
        <dbReference type="SAM" id="Phobius"/>
    </source>
</evidence>
<name>A0A2A5QRI5_9EURY</name>
<feature type="transmembrane region" description="Helical" evidence="1">
    <location>
        <begin position="33"/>
        <end position="53"/>
    </location>
</feature>